<dbReference type="Proteomes" id="UP000013827">
    <property type="component" value="Unassembled WGS sequence"/>
</dbReference>
<accession>A0A0D3K6T0</accession>
<dbReference type="PaxDb" id="2903-EOD31465"/>
<evidence type="ECO:0000313" key="7">
    <source>
        <dbReference type="EnsemblProtists" id="EOD31465"/>
    </source>
</evidence>
<evidence type="ECO:0000256" key="5">
    <source>
        <dbReference type="SAM" id="Phobius"/>
    </source>
</evidence>
<feature type="domain" description="Sugar phosphate transporter" evidence="6">
    <location>
        <begin position="290"/>
        <end position="360"/>
    </location>
</feature>
<keyword evidence="8" id="KW-1185">Reference proteome</keyword>
<feature type="transmembrane region" description="Helical" evidence="5">
    <location>
        <begin position="202"/>
        <end position="223"/>
    </location>
</feature>
<dbReference type="KEGG" id="ehx:EMIHUDRAFT_112805"/>
<protein>
    <recommendedName>
        <fullName evidence="6">Sugar phosphate transporter domain-containing protein</fullName>
    </recommendedName>
</protein>
<dbReference type="GO" id="GO:0016020">
    <property type="term" value="C:membrane"/>
    <property type="evidence" value="ECO:0007669"/>
    <property type="project" value="UniProtKB-SubCell"/>
</dbReference>
<feature type="transmembrane region" description="Helical" evidence="5">
    <location>
        <begin position="302"/>
        <end position="322"/>
    </location>
</feature>
<keyword evidence="2 5" id="KW-0812">Transmembrane</keyword>
<dbReference type="EnsemblProtists" id="EOD31465">
    <property type="protein sequence ID" value="EOD31465"/>
    <property type="gene ID" value="EMIHUDRAFT_112805"/>
</dbReference>
<reference evidence="7" key="2">
    <citation type="submission" date="2024-10" db="UniProtKB">
        <authorList>
            <consortium name="EnsemblProtists"/>
        </authorList>
    </citation>
    <scope>IDENTIFICATION</scope>
</reference>
<dbReference type="HOGENOM" id="CLU_019048_0_1_1"/>
<evidence type="ECO:0000256" key="4">
    <source>
        <dbReference type="ARBA" id="ARBA00023136"/>
    </source>
</evidence>
<dbReference type="AlphaFoldDB" id="A0A0D3K6T0"/>
<feature type="transmembrane region" description="Helical" evidence="5">
    <location>
        <begin position="342"/>
        <end position="363"/>
    </location>
</feature>
<organism evidence="7 8">
    <name type="scientific">Emiliania huxleyi (strain CCMP1516)</name>
    <dbReference type="NCBI Taxonomy" id="280463"/>
    <lineage>
        <taxon>Eukaryota</taxon>
        <taxon>Haptista</taxon>
        <taxon>Haptophyta</taxon>
        <taxon>Prymnesiophyceae</taxon>
        <taxon>Isochrysidales</taxon>
        <taxon>Noelaerhabdaceae</taxon>
        <taxon>Emiliania</taxon>
    </lineage>
</organism>
<dbReference type="SUPFAM" id="SSF103481">
    <property type="entry name" value="Multidrug resistance efflux transporter EmrE"/>
    <property type="match status" value="1"/>
</dbReference>
<evidence type="ECO:0000259" key="6">
    <source>
        <dbReference type="Pfam" id="PF03151"/>
    </source>
</evidence>
<evidence type="ECO:0000256" key="2">
    <source>
        <dbReference type="ARBA" id="ARBA00022692"/>
    </source>
</evidence>
<feature type="transmembrane region" description="Helical" evidence="5">
    <location>
        <begin position="269"/>
        <end position="290"/>
    </location>
</feature>
<reference evidence="8" key="1">
    <citation type="journal article" date="2013" name="Nature">
        <title>Pan genome of the phytoplankton Emiliania underpins its global distribution.</title>
        <authorList>
            <person name="Read B.A."/>
            <person name="Kegel J."/>
            <person name="Klute M.J."/>
            <person name="Kuo A."/>
            <person name="Lefebvre S.C."/>
            <person name="Maumus F."/>
            <person name="Mayer C."/>
            <person name="Miller J."/>
            <person name="Monier A."/>
            <person name="Salamov A."/>
            <person name="Young J."/>
            <person name="Aguilar M."/>
            <person name="Claverie J.M."/>
            <person name="Frickenhaus S."/>
            <person name="Gonzalez K."/>
            <person name="Herman E.K."/>
            <person name="Lin Y.C."/>
            <person name="Napier J."/>
            <person name="Ogata H."/>
            <person name="Sarno A.F."/>
            <person name="Shmutz J."/>
            <person name="Schroeder D."/>
            <person name="de Vargas C."/>
            <person name="Verret F."/>
            <person name="von Dassow P."/>
            <person name="Valentin K."/>
            <person name="Van de Peer Y."/>
            <person name="Wheeler G."/>
            <person name="Dacks J.B."/>
            <person name="Delwiche C.F."/>
            <person name="Dyhrman S.T."/>
            <person name="Glockner G."/>
            <person name="John U."/>
            <person name="Richards T."/>
            <person name="Worden A.Z."/>
            <person name="Zhang X."/>
            <person name="Grigoriev I.V."/>
            <person name="Allen A.E."/>
            <person name="Bidle K."/>
            <person name="Borodovsky M."/>
            <person name="Bowler C."/>
            <person name="Brownlee C."/>
            <person name="Cock J.M."/>
            <person name="Elias M."/>
            <person name="Gladyshev V.N."/>
            <person name="Groth M."/>
            <person name="Guda C."/>
            <person name="Hadaegh A."/>
            <person name="Iglesias-Rodriguez M.D."/>
            <person name="Jenkins J."/>
            <person name="Jones B.M."/>
            <person name="Lawson T."/>
            <person name="Leese F."/>
            <person name="Lindquist E."/>
            <person name="Lobanov A."/>
            <person name="Lomsadze A."/>
            <person name="Malik S.B."/>
            <person name="Marsh M.E."/>
            <person name="Mackinder L."/>
            <person name="Mock T."/>
            <person name="Mueller-Roeber B."/>
            <person name="Pagarete A."/>
            <person name="Parker M."/>
            <person name="Probert I."/>
            <person name="Quesneville H."/>
            <person name="Raines C."/>
            <person name="Rensing S.A."/>
            <person name="Riano-Pachon D.M."/>
            <person name="Richier S."/>
            <person name="Rokitta S."/>
            <person name="Shiraiwa Y."/>
            <person name="Soanes D.M."/>
            <person name="van der Giezen M."/>
            <person name="Wahlund T.M."/>
            <person name="Williams B."/>
            <person name="Wilson W."/>
            <person name="Wolfe G."/>
            <person name="Wurch L.L."/>
        </authorList>
    </citation>
    <scope>NUCLEOTIDE SEQUENCE</scope>
</reference>
<evidence type="ECO:0000256" key="3">
    <source>
        <dbReference type="ARBA" id="ARBA00022989"/>
    </source>
</evidence>
<evidence type="ECO:0000313" key="8">
    <source>
        <dbReference type="Proteomes" id="UP000013827"/>
    </source>
</evidence>
<dbReference type="RefSeq" id="XP_005783894.1">
    <property type="nucleotide sequence ID" value="XM_005783837.1"/>
</dbReference>
<dbReference type="PANTHER" id="PTHR11132">
    <property type="entry name" value="SOLUTE CARRIER FAMILY 35"/>
    <property type="match status" value="1"/>
</dbReference>
<keyword evidence="3 5" id="KW-1133">Transmembrane helix</keyword>
<proteinExistence type="predicted"/>
<dbReference type="InterPro" id="IPR037185">
    <property type="entry name" value="EmrE-like"/>
</dbReference>
<dbReference type="InterPro" id="IPR004853">
    <property type="entry name" value="Sugar_P_trans_dom"/>
</dbReference>
<feature type="domain" description="Sugar phosphate transporter" evidence="6">
    <location>
        <begin position="117"/>
        <end position="280"/>
    </location>
</feature>
<dbReference type="Pfam" id="PF03151">
    <property type="entry name" value="TPT"/>
    <property type="match status" value="2"/>
</dbReference>
<sequence>MAAASVLFSAAYAPAHRIGAVPALRRPLAARVPPALLDGSAEDGAAFSAAAQLGREPGTCDPYDPKSAEYCSPPEPAPSSLKRTIRLGVLFFLWYSLNTVRTPPPPSGRFQRRCRWVPLFFGFPYVFLLWSTGLRKTPKISLESIKLLAPSGILLADTQAFLFLGILLAGTHVGGVISFGLGAISFTHVLKATEPALFFRDFLPLPVYASLVPIIAGVSLASLKELSISPHISPYLTISHHVTSAAKAILSKKVLDGKSLGENLTPANMFAASAAWSAALAAGYTTPYLLKLLACSGFLYYIYNEVAFLALAEVAPVTHAVTNTVKRVVIILASILVFKTTITPLGAAGSAITVAGALLYALAKNKYK</sequence>
<comment type="subcellular location">
    <subcellularLocation>
        <location evidence="1">Membrane</location>
        <topology evidence="1">Multi-pass membrane protein</topology>
    </subcellularLocation>
</comment>
<feature type="transmembrane region" description="Helical" evidence="5">
    <location>
        <begin position="116"/>
        <end position="135"/>
    </location>
</feature>
<dbReference type="GeneID" id="17276738"/>
<evidence type="ECO:0000256" key="1">
    <source>
        <dbReference type="ARBA" id="ARBA00004141"/>
    </source>
</evidence>
<name>A0A0D3K6T0_EMIH1</name>
<keyword evidence="4 5" id="KW-0472">Membrane</keyword>
<dbReference type="eggNOG" id="KOG1441">
    <property type="taxonomic scope" value="Eukaryota"/>
</dbReference>
<dbReference type="InterPro" id="IPR050186">
    <property type="entry name" value="TPT_transporter"/>
</dbReference>